<feature type="chain" id="PRO_5018617383" description="Peptidase S1 domain-containing protein" evidence="6">
    <location>
        <begin position="23"/>
        <end position="247"/>
    </location>
</feature>
<dbReference type="PROSITE" id="PS00134">
    <property type="entry name" value="TRYPSIN_HIS"/>
    <property type="match status" value="1"/>
</dbReference>
<dbReference type="PANTHER" id="PTHR24271:SF87">
    <property type="entry name" value="ARGININE ESTERASE-LIKE-RELATED"/>
    <property type="match status" value="1"/>
</dbReference>
<keyword evidence="9" id="KW-1185">Reference proteome</keyword>
<accession>A0A3Q2PG57</accession>
<keyword evidence="3 5" id="KW-0720">Serine protease</keyword>
<keyword evidence="2 5" id="KW-0378">Hydrolase</keyword>
<feature type="signal peptide" evidence="6">
    <location>
        <begin position="1"/>
        <end position="22"/>
    </location>
</feature>
<dbReference type="GeneTree" id="ENSGT00910000144271"/>
<dbReference type="InterPro" id="IPR043504">
    <property type="entry name" value="Peptidase_S1_PA_chymotrypsin"/>
</dbReference>
<name>A0A3Q2PG57_FUNHE</name>
<dbReference type="PROSITE" id="PS00135">
    <property type="entry name" value="TRYPSIN_SER"/>
    <property type="match status" value="1"/>
</dbReference>
<evidence type="ECO:0000259" key="7">
    <source>
        <dbReference type="PROSITE" id="PS50240"/>
    </source>
</evidence>
<evidence type="ECO:0000256" key="2">
    <source>
        <dbReference type="ARBA" id="ARBA00022801"/>
    </source>
</evidence>
<keyword evidence="1 5" id="KW-0645">Protease</keyword>
<dbReference type="PROSITE" id="PS50240">
    <property type="entry name" value="TRYPSIN_DOM"/>
    <property type="match status" value="1"/>
</dbReference>
<proteinExistence type="predicted"/>
<dbReference type="CDD" id="cd00190">
    <property type="entry name" value="Tryp_SPc"/>
    <property type="match status" value="1"/>
</dbReference>
<dbReference type="Pfam" id="PF00089">
    <property type="entry name" value="Trypsin"/>
    <property type="match status" value="1"/>
</dbReference>
<dbReference type="AlphaFoldDB" id="A0A3Q2PG57"/>
<evidence type="ECO:0000313" key="8">
    <source>
        <dbReference type="Ensembl" id="ENSFHEP00000011574.1"/>
    </source>
</evidence>
<organism evidence="8 9">
    <name type="scientific">Fundulus heteroclitus</name>
    <name type="common">Killifish</name>
    <name type="synonym">Mummichog</name>
    <dbReference type="NCBI Taxonomy" id="8078"/>
    <lineage>
        <taxon>Eukaryota</taxon>
        <taxon>Metazoa</taxon>
        <taxon>Chordata</taxon>
        <taxon>Craniata</taxon>
        <taxon>Vertebrata</taxon>
        <taxon>Euteleostomi</taxon>
        <taxon>Actinopterygii</taxon>
        <taxon>Neopterygii</taxon>
        <taxon>Teleostei</taxon>
        <taxon>Neoteleostei</taxon>
        <taxon>Acanthomorphata</taxon>
        <taxon>Ovalentaria</taxon>
        <taxon>Atherinomorphae</taxon>
        <taxon>Cyprinodontiformes</taxon>
        <taxon>Fundulidae</taxon>
        <taxon>Fundulus</taxon>
    </lineage>
</organism>
<dbReference type="GO" id="GO:0004252">
    <property type="term" value="F:serine-type endopeptidase activity"/>
    <property type="evidence" value="ECO:0007669"/>
    <property type="project" value="InterPro"/>
</dbReference>
<dbReference type="Ensembl" id="ENSFHET00000018603.1">
    <property type="protein sequence ID" value="ENSFHEP00000011574.1"/>
    <property type="gene ID" value="ENSFHEG00000013034.1"/>
</dbReference>
<keyword evidence="4" id="KW-1015">Disulfide bond</keyword>
<evidence type="ECO:0000256" key="3">
    <source>
        <dbReference type="ARBA" id="ARBA00022825"/>
    </source>
</evidence>
<dbReference type="InterPro" id="IPR033116">
    <property type="entry name" value="TRYPSIN_SER"/>
</dbReference>
<protein>
    <recommendedName>
        <fullName evidence="7">Peptidase S1 domain-containing protein</fullName>
    </recommendedName>
</protein>
<evidence type="ECO:0000256" key="4">
    <source>
        <dbReference type="ARBA" id="ARBA00023157"/>
    </source>
</evidence>
<reference evidence="8" key="2">
    <citation type="submission" date="2025-09" db="UniProtKB">
        <authorList>
            <consortium name="Ensembl"/>
        </authorList>
    </citation>
    <scope>IDENTIFICATION</scope>
</reference>
<keyword evidence="6" id="KW-0732">Signal</keyword>
<reference evidence="8" key="1">
    <citation type="submission" date="2025-08" db="UniProtKB">
        <authorList>
            <consortium name="Ensembl"/>
        </authorList>
    </citation>
    <scope>IDENTIFICATION</scope>
</reference>
<dbReference type="SMART" id="SM00020">
    <property type="entry name" value="Tryp_SPc"/>
    <property type="match status" value="1"/>
</dbReference>
<evidence type="ECO:0000313" key="9">
    <source>
        <dbReference type="Proteomes" id="UP000265000"/>
    </source>
</evidence>
<feature type="domain" description="Peptidase S1" evidence="7">
    <location>
        <begin position="25"/>
        <end position="241"/>
    </location>
</feature>
<dbReference type="InterPro" id="IPR018114">
    <property type="entry name" value="TRYPSIN_HIS"/>
</dbReference>
<dbReference type="Gene3D" id="2.40.10.10">
    <property type="entry name" value="Trypsin-like serine proteases"/>
    <property type="match status" value="2"/>
</dbReference>
<dbReference type="InterPro" id="IPR001254">
    <property type="entry name" value="Trypsin_dom"/>
</dbReference>
<dbReference type="GO" id="GO:0006508">
    <property type="term" value="P:proteolysis"/>
    <property type="evidence" value="ECO:0007669"/>
    <property type="project" value="UniProtKB-KW"/>
</dbReference>
<dbReference type="SUPFAM" id="SSF50494">
    <property type="entry name" value="Trypsin-like serine proteases"/>
    <property type="match status" value="1"/>
</dbReference>
<evidence type="ECO:0000256" key="5">
    <source>
        <dbReference type="RuleBase" id="RU363034"/>
    </source>
</evidence>
<dbReference type="Proteomes" id="UP000265000">
    <property type="component" value="Unplaced"/>
</dbReference>
<evidence type="ECO:0000256" key="6">
    <source>
        <dbReference type="SAM" id="SignalP"/>
    </source>
</evidence>
<sequence length="247" mass="27322">MFAMNEVQLLFVLFFLRHTVQGYHIIHGHKAPPNSMPYMVSVQSNGKHACGGFLIRFLVSEDYVVTAAHCNEGKPDRVLLGTQNLRRQNIMTMKIESMLFVIFVHLQLSGKAPLNNGLKTIPLPSPEMNLTENQICSVAGWGKTETNPFGNVDDLRVVNVSLLNSQLCRAIWGDNFPSKVICAGGYDFCTLKGDSGGPLVCNGIAAGVVSFNKYANCNYPDVPNVYTDVSKYIEWIDKIMKAKKCVS</sequence>
<dbReference type="PANTHER" id="PTHR24271">
    <property type="entry name" value="KALLIKREIN-RELATED"/>
    <property type="match status" value="1"/>
</dbReference>
<evidence type="ECO:0000256" key="1">
    <source>
        <dbReference type="ARBA" id="ARBA00022670"/>
    </source>
</evidence>
<dbReference type="InterPro" id="IPR009003">
    <property type="entry name" value="Peptidase_S1_PA"/>
</dbReference>